<dbReference type="PANTHER" id="PTHR19288">
    <property type="entry name" value="4-NITROPHENYLPHOSPHATASE-RELATED"/>
    <property type="match status" value="1"/>
</dbReference>
<proteinExistence type="predicted"/>
<dbReference type="Proteomes" id="UP000076502">
    <property type="component" value="Unassembled WGS sequence"/>
</dbReference>
<keyword evidence="3" id="KW-0460">Magnesium</keyword>
<dbReference type="GO" id="GO:0016791">
    <property type="term" value="F:phosphatase activity"/>
    <property type="evidence" value="ECO:0007669"/>
    <property type="project" value="TreeGrafter"/>
</dbReference>
<dbReference type="NCBIfam" id="TIGR01460">
    <property type="entry name" value="HAD-SF-IIA"/>
    <property type="match status" value="1"/>
</dbReference>
<dbReference type="Pfam" id="PF13242">
    <property type="entry name" value="Hydrolase_like"/>
    <property type="match status" value="1"/>
</dbReference>
<feature type="active site" description="Proton donor" evidence="1">
    <location>
        <position position="57"/>
    </location>
</feature>
<dbReference type="PIRSF" id="PIRSF000915">
    <property type="entry name" value="PGP-type_phosphatase"/>
    <property type="match status" value="1"/>
</dbReference>
<dbReference type="InterPro" id="IPR036412">
    <property type="entry name" value="HAD-like_sf"/>
</dbReference>
<dbReference type="AlphaFoldDB" id="A0A154PA37"/>
<feature type="binding site" evidence="3">
    <location>
        <position position="57"/>
    </location>
    <ligand>
        <name>Mg(2+)</name>
        <dbReference type="ChEBI" id="CHEBI:18420"/>
    </ligand>
</feature>
<reference evidence="4 5" key="1">
    <citation type="submission" date="2015-07" db="EMBL/GenBank/DDBJ databases">
        <title>The genome of Dufourea novaeangliae.</title>
        <authorList>
            <person name="Pan H."/>
            <person name="Kapheim K."/>
        </authorList>
    </citation>
    <scope>NUCLEOTIDE SEQUENCE [LARGE SCALE GENOMIC DNA]</scope>
    <source>
        <strain evidence="4">0120121106</strain>
        <tissue evidence="4">Whole body</tissue>
    </source>
</reference>
<evidence type="ECO:0000313" key="4">
    <source>
        <dbReference type="EMBL" id="KZC08050.1"/>
    </source>
</evidence>
<name>A0A154PA37_DUFNO</name>
<comment type="cofactor">
    <cofactor evidence="3">
        <name>Mg(2+)</name>
        <dbReference type="ChEBI" id="CHEBI:18420"/>
    </cofactor>
    <text evidence="3">Divalent metal ions. Mg(2+) is the most effective.</text>
</comment>
<feature type="active site" description="Nucleophile" evidence="1">
    <location>
        <position position="55"/>
    </location>
</feature>
<feature type="binding site" evidence="2">
    <location>
        <begin position="88"/>
        <end position="90"/>
    </location>
    <ligand>
        <name>substrate</name>
    </ligand>
</feature>
<dbReference type="InterPro" id="IPR023214">
    <property type="entry name" value="HAD_sf"/>
</dbReference>
<dbReference type="OrthoDB" id="413953at2759"/>
<evidence type="ECO:0000256" key="3">
    <source>
        <dbReference type="PIRSR" id="PIRSR000915-3"/>
    </source>
</evidence>
<feature type="binding site" evidence="3">
    <location>
        <position position="55"/>
    </location>
    <ligand>
        <name>Mg(2+)</name>
        <dbReference type="ChEBI" id="CHEBI:18420"/>
    </ligand>
</feature>
<evidence type="ECO:0000256" key="1">
    <source>
        <dbReference type="PIRSR" id="PIRSR000915-1"/>
    </source>
</evidence>
<keyword evidence="5" id="KW-1185">Reference proteome</keyword>
<dbReference type="Pfam" id="PF13344">
    <property type="entry name" value="Hydrolase_6"/>
    <property type="match status" value="1"/>
</dbReference>
<evidence type="ECO:0000313" key="5">
    <source>
        <dbReference type="Proteomes" id="UP000076502"/>
    </source>
</evidence>
<dbReference type="STRING" id="178035.A0A154PA37"/>
<dbReference type="PANTHER" id="PTHR19288:SF4">
    <property type="entry name" value="RE04130P-RELATED"/>
    <property type="match status" value="1"/>
</dbReference>
<dbReference type="OMA" id="VDFNMSA"/>
<feature type="binding site" evidence="3">
    <location>
        <position position="275"/>
    </location>
    <ligand>
        <name>Mg(2+)</name>
        <dbReference type="ChEBI" id="CHEBI:18420"/>
    </ligand>
</feature>
<protein>
    <submittedName>
        <fullName evidence="4">4-nitrophenylphosphatase</fullName>
    </submittedName>
</protein>
<keyword evidence="3" id="KW-0479">Metal-binding</keyword>
<organism evidence="4 5">
    <name type="scientific">Dufourea novaeangliae</name>
    <name type="common">Sweat bee</name>
    <dbReference type="NCBI Taxonomy" id="178035"/>
    <lineage>
        <taxon>Eukaryota</taxon>
        <taxon>Metazoa</taxon>
        <taxon>Ecdysozoa</taxon>
        <taxon>Arthropoda</taxon>
        <taxon>Hexapoda</taxon>
        <taxon>Insecta</taxon>
        <taxon>Pterygota</taxon>
        <taxon>Neoptera</taxon>
        <taxon>Endopterygota</taxon>
        <taxon>Hymenoptera</taxon>
        <taxon>Apocrita</taxon>
        <taxon>Aculeata</taxon>
        <taxon>Apoidea</taxon>
        <taxon>Anthophila</taxon>
        <taxon>Halictidae</taxon>
        <taxon>Rophitinae</taxon>
        <taxon>Dufourea</taxon>
    </lineage>
</organism>
<dbReference type="SUPFAM" id="SSF56784">
    <property type="entry name" value="HAD-like"/>
    <property type="match status" value="1"/>
</dbReference>
<dbReference type="InterPro" id="IPR006357">
    <property type="entry name" value="HAD-SF_hydro_IIA"/>
</dbReference>
<feature type="binding site" evidence="2">
    <location>
        <position position="249"/>
    </location>
    <ligand>
        <name>substrate</name>
    </ligand>
</feature>
<sequence>MTSVTMRNHRDCNVCDELGGRVGAFATMQNTRNLSEMTVEQARDFIESFDVVLSDCDGVLWYVDRPINGAIETLKRLQDLGKRVYLVSNNSTTSFDRYNEKVRSGGLELKPEQMISPSTVIAWYLKKINFRDEAYVIASPAFRETLRDAGIRMTPENYPSVPDDDAQAIVKAVLNVRSIKAIIVDFSLECNWAKMALAISCLKNDDVLYLTGAQDDWVVCGNDKKILGPGPLINIITKQSGRTPIECAKPSNVLKEHVLELCNVKEPKRCLFIGDTILMDMKFATMSGFQKLFVETGLDTIEDAIRDDELRPDYYISGLDALRTIIDSLPSNSANQKDS</sequence>
<dbReference type="Gene3D" id="3.40.50.1000">
    <property type="entry name" value="HAD superfamily/HAD-like"/>
    <property type="match status" value="2"/>
</dbReference>
<evidence type="ECO:0000256" key="2">
    <source>
        <dbReference type="PIRSR" id="PIRSR000915-2"/>
    </source>
</evidence>
<gene>
    <name evidence="4" type="ORF">WN55_09113</name>
</gene>
<accession>A0A154PA37</accession>
<dbReference type="EMBL" id="KQ434839">
    <property type="protein sequence ID" value="KZC08050.1"/>
    <property type="molecule type" value="Genomic_DNA"/>
</dbReference>
<dbReference type="GO" id="GO:0046872">
    <property type="term" value="F:metal ion binding"/>
    <property type="evidence" value="ECO:0007669"/>
    <property type="project" value="UniProtKB-KW"/>
</dbReference>
<dbReference type="GO" id="GO:0005737">
    <property type="term" value="C:cytoplasm"/>
    <property type="evidence" value="ECO:0007669"/>
    <property type="project" value="TreeGrafter"/>
</dbReference>